<name>A0A391NQC3_9EUKA</name>
<dbReference type="Proteomes" id="UP000265618">
    <property type="component" value="Unassembled WGS sequence"/>
</dbReference>
<reference evidence="1 2" key="1">
    <citation type="journal article" date="2018" name="PLoS ONE">
        <title>The draft genome of Kipferlia bialata reveals reductive genome evolution in fornicate parasites.</title>
        <authorList>
            <person name="Tanifuji G."/>
            <person name="Takabayashi S."/>
            <person name="Kume K."/>
            <person name="Takagi M."/>
            <person name="Nakayama T."/>
            <person name="Kamikawa R."/>
            <person name="Inagaki Y."/>
            <person name="Hashimoto T."/>
        </authorList>
    </citation>
    <scope>NUCLEOTIDE SEQUENCE [LARGE SCALE GENOMIC DNA]</scope>
    <source>
        <strain evidence="1">NY0173</strain>
    </source>
</reference>
<evidence type="ECO:0000313" key="1">
    <source>
        <dbReference type="EMBL" id="GCA63645.1"/>
    </source>
</evidence>
<accession>A0A391NQC3</accession>
<sequence length="16" mass="2012">RNRLKSYYVKDMPVDQ</sequence>
<protein>
    <submittedName>
        <fullName evidence="1">Uncharacterized protein</fullName>
    </submittedName>
</protein>
<comment type="caution">
    <text evidence="1">The sequence shown here is derived from an EMBL/GenBank/DDBJ whole genome shotgun (WGS) entry which is preliminary data.</text>
</comment>
<proteinExistence type="predicted"/>
<keyword evidence="2" id="KW-1185">Reference proteome</keyword>
<gene>
    <name evidence="1" type="ORF">KIPB_011071</name>
</gene>
<feature type="non-terminal residue" evidence="1">
    <location>
        <position position="1"/>
    </location>
</feature>
<organism evidence="1 2">
    <name type="scientific">Kipferlia bialata</name>
    <dbReference type="NCBI Taxonomy" id="797122"/>
    <lineage>
        <taxon>Eukaryota</taxon>
        <taxon>Metamonada</taxon>
        <taxon>Carpediemonas-like organisms</taxon>
        <taxon>Kipferlia</taxon>
    </lineage>
</organism>
<evidence type="ECO:0000313" key="2">
    <source>
        <dbReference type="Proteomes" id="UP000265618"/>
    </source>
</evidence>
<dbReference type="EMBL" id="BDIP01004348">
    <property type="protein sequence ID" value="GCA63645.1"/>
    <property type="molecule type" value="Genomic_DNA"/>
</dbReference>
<dbReference type="AlphaFoldDB" id="A0A391NQC3"/>